<comment type="subcellular location">
    <subcellularLocation>
        <location evidence="1">Cell envelope</location>
    </subcellularLocation>
</comment>
<feature type="chain" id="PRO_5036951789" description="CusB-like beta-barrel domain-containing protein" evidence="4">
    <location>
        <begin position="20"/>
        <end position="316"/>
    </location>
</feature>
<keyword evidence="2 3" id="KW-0175">Coiled coil</keyword>
<reference evidence="6" key="1">
    <citation type="journal article" date="2014" name="Int. J. Syst. Evol. Microbiol.">
        <title>Complete genome sequence of Corynebacterium casei LMG S-19264T (=DSM 44701T), isolated from a smear-ripened cheese.</title>
        <authorList>
            <consortium name="US DOE Joint Genome Institute (JGI-PGF)"/>
            <person name="Walter F."/>
            <person name="Albersmeier A."/>
            <person name="Kalinowski J."/>
            <person name="Ruckert C."/>
        </authorList>
    </citation>
    <scope>NUCLEOTIDE SEQUENCE</scope>
    <source>
        <strain evidence="6">CGMCC 1.12181</strain>
    </source>
</reference>
<dbReference type="EMBL" id="BMEO01000002">
    <property type="protein sequence ID" value="GGF87793.1"/>
    <property type="molecule type" value="Genomic_DNA"/>
</dbReference>
<gene>
    <name evidence="6" type="ORF">GCM10011365_06150</name>
</gene>
<evidence type="ECO:0000256" key="4">
    <source>
        <dbReference type="SAM" id="SignalP"/>
    </source>
</evidence>
<evidence type="ECO:0000256" key="2">
    <source>
        <dbReference type="ARBA" id="ARBA00023054"/>
    </source>
</evidence>
<evidence type="ECO:0000313" key="6">
    <source>
        <dbReference type="EMBL" id="GGF87793.1"/>
    </source>
</evidence>
<dbReference type="GO" id="GO:0030313">
    <property type="term" value="C:cell envelope"/>
    <property type="evidence" value="ECO:0007669"/>
    <property type="project" value="UniProtKB-SubCell"/>
</dbReference>
<feature type="coiled-coil region" evidence="3">
    <location>
        <begin position="160"/>
        <end position="194"/>
    </location>
</feature>
<keyword evidence="7" id="KW-1185">Reference proteome</keyword>
<dbReference type="Gene3D" id="2.40.30.170">
    <property type="match status" value="1"/>
</dbReference>
<dbReference type="PANTHER" id="PTHR32347:SF14">
    <property type="entry name" value="EFFLUX SYSTEM COMPONENT YKNX-RELATED"/>
    <property type="match status" value="1"/>
</dbReference>
<dbReference type="InterPro" id="IPR058792">
    <property type="entry name" value="Beta-barrel_RND_2"/>
</dbReference>
<dbReference type="AlphaFoldDB" id="A0A917CIG7"/>
<dbReference type="InterPro" id="IPR050465">
    <property type="entry name" value="UPF0194_transport"/>
</dbReference>
<dbReference type="PANTHER" id="PTHR32347">
    <property type="entry name" value="EFFLUX SYSTEM COMPONENT YKNX-RELATED"/>
    <property type="match status" value="1"/>
</dbReference>
<evidence type="ECO:0000259" key="5">
    <source>
        <dbReference type="Pfam" id="PF25954"/>
    </source>
</evidence>
<evidence type="ECO:0000256" key="1">
    <source>
        <dbReference type="ARBA" id="ARBA00004196"/>
    </source>
</evidence>
<sequence>MKTFLIIIIMLALSTSIHAETITTSGELVAVETDSYSPPSIRFIWRYTIAFMAKDGAEVNPGEPVLMFKTDELQERLMDKQGELSIKQSELRNKLSTKVEELADKSLAVEEMKKNLDKAKRKAELPQSVIAMNDYKENQLNYALAKLQHQHALDDLALTREKIDTEEAILNANIAKLEAEVEELNEAIASMRIIAKRRGIIMHQSDHNNNKYAVGDQVWGGARVIEVADMDNIIARLEIKENDLSRVQQGQTVTFRMDAYPDIEFNGVIKELSKVVRIKSQNQPSKILDAQVEISNSDKAIMRPNMSIKAEISSES</sequence>
<organism evidence="6 7">
    <name type="scientific">Marinicella pacifica</name>
    <dbReference type="NCBI Taxonomy" id="1171543"/>
    <lineage>
        <taxon>Bacteria</taxon>
        <taxon>Pseudomonadati</taxon>
        <taxon>Pseudomonadota</taxon>
        <taxon>Gammaproteobacteria</taxon>
        <taxon>Lysobacterales</taxon>
        <taxon>Marinicellaceae</taxon>
        <taxon>Marinicella</taxon>
    </lineage>
</organism>
<accession>A0A917CIG7</accession>
<comment type="caution">
    <text evidence="6">The sequence shown here is derived from an EMBL/GenBank/DDBJ whole genome shotgun (WGS) entry which is preliminary data.</text>
</comment>
<feature type="domain" description="CusB-like beta-barrel" evidence="5">
    <location>
        <begin position="237"/>
        <end position="315"/>
    </location>
</feature>
<evidence type="ECO:0000256" key="3">
    <source>
        <dbReference type="SAM" id="Coils"/>
    </source>
</evidence>
<evidence type="ECO:0000313" key="7">
    <source>
        <dbReference type="Proteomes" id="UP000605253"/>
    </source>
</evidence>
<dbReference type="Proteomes" id="UP000605253">
    <property type="component" value="Unassembled WGS sequence"/>
</dbReference>
<keyword evidence="4" id="KW-0732">Signal</keyword>
<protein>
    <recommendedName>
        <fullName evidence="5">CusB-like beta-barrel domain-containing protein</fullName>
    </recommendedName>
</protein>
<dbReference type="RefSeq" id="WP_188364208.1">
    <property type="nucleotide sequence ID" value="NZ_BAABJF010000032.1"/>
</dbReference>
<feature type="signal peptide" evidence="4">
    <location>
        <begin position="1"/>
        <end position="19"/>
    </location>
</feature>
<reference evidence="6" key="2">
    <citation type="submission" date="2020-09" db="EMBL/GenBank/DDBJ databases">
        <authorList>
            <person name="Sun Q."/>
            <person name="Zhou Y."/>
        </authorList>
    </citation>
    <scope>NUCLEOTIDE SEQUENCE</scope>
    <source>
        <strain evidence="6">CGMCC 1.12181</strain>
    </source>
</reference>
<name>A0A917CIG7_9GAMM</name>
<dbReference type="Pfam" id="PF25954">
    <property type="entry name" value="Beta-barrel_RND_2"/>
    <property type="match status" value="1"/>
</dbReference>
<proteinExistence type="predicted"/>